<dbReference type="Proteomes" id="UP000315711">
    <property type="component" value="Unassembled WGS sequence"/>
</dbReference>
<dbReference type="AlphaFoldDB" id="A0A562QAD0"/>
<keyword evidence="2" id="KW-1185">Reference proteome</keyword>
<organism evidence="1 2">
    <name type="scientific">Halalkalibacter nanhaiisediminis</name>
    <dbReference type="NCBI Taxonomy" id="688079"/>
    <lineage>
        <taxon>Bacteria</taxon>
        <taxon>Bacillati</taxon>
        <taxon>Bacillota</taxon>
        <taxon>Bacilli</taxon>
        <taxon>Bacillales</taxon>
        <taxon>Bacillaceae</taxon>
        <taxon>Halalkalibacter</taxon>
    </lineage>
</organism>
<gene>
    <name evidence="1" type="ORF">IQ10_03394</name>
</gene>
<proteinExistence type="predicted"/>
<dbReference type="RefSeq" id="WP_144451580.1">
    <property type="nucleotide sequence ID" value="NZ_VLKZ01000012.1"/>
</dbReference>
<reference evidence="1 2" key="1">
    <citation type="journal article" date="2015" name="Stand. Genomic Sci.">
        <title>Genomic Encyclopedia of Bacterial and Archaeal Type Strains, Phase III: the genomes of soil and plant-associated and newly described type strains.</title>
        <authorList>
            <person name="Whitman W.B."/>
            <person name="Woyke T."/>
            <person name="Klenk H.P."/>
            <person name="Zhou Y."/>
            <person name="Lilburn T.G."/>
            <person name="Beck B.J."/>
            <person name="De Vos P."/>
            <person name="Vandamme P."/>
            <person name="Eisen J.A."/>
            <person name="Garrity G."/>
            <person name="Hugenholtz P."/>
            <person name="Kyrpides N.C."/>
        </authorList>
    </citation>
    <scope>NUCLEOTIDE SEQUENCE [LARGE SCALE GENOMIC DNA]</scope>
    <source>
        <strain evidence="1 2">CGMCC 1.10116</strain>
    </source>
</reference>
<dbReference type="EMBL" id="VLKZ01000012">
    <property type="protein sequence ID" value="TWI53664.1"/>
    <property type="molecule type" value="Genomic_DNA"/>
</dbReference>
<protein>
    <submittedName>
        <fullName evidence="1">Uncharacterized protein</fullName>
    </submittedName>
</protein>
<sequence length="75" mass="9236">MLGLILNQKEVQEIEYLLKREMEELLLDLSDPRIDGIIKKAMEEKYQIVFGIYKRFVPPKERMKYMLHRHRRDMK</sequence>
<accession>A0A562QAD0</accession>
<evidence type="ECO:0000313" key="2">
    <source>
        <dbReference type="Proteomes" id="UP000315711"/>
    </source>
</evidence>
<comment type="caution">
    <text evidence="1">The sequence shown here is derived from an EMBL/GenBank/DDBJ whole genome shotgun (WGS) entry which is preliminary data.</text>
</comment>
<name>A0A562QAD0_9BACI</name>
<dbReference type="OrthoDB" id="2971867at2"/>
<evidence type="ECO:0000313" key="1">
    <source>
        <dbReference type="EMBL" id="TWI53664.1"/>
    </source>
</evidence>